<dbReference type="AGR" id="WB:WBGene00015215"/>
<name>Q17518_CAEEL</name>
<dbReference type="RefSeq" id="NP_501182.1">
    <property type="nucleotide sequence ID" value="NM_068781.2"/>
</dbReference>
<dbReference type="eggNOG" id="ENOG502TG6W">
    <property type="taxonomic scope" value="Eukaryota"/>
</dbReference>
<dbReference type="KEGG" id="cel:CELE_B0496.6"/>
<dbReference type="Proteomes" id="UP000001940">
    <property type="component" value="Chromosome IV"/>
</dbReference>
<evidence type="ECO:0000313" key="3">
    <source>
        <dbReference type="EMBL" id="CCD62050.1"/>
    </source>
</evidence>
<feature type="transmembrane region" description="Helical" evidence="2">
    <location>
        <begin position="31"/>
        <end position="51"/>
    </location>
</feature>
<reference evidence="3 4" key="1">
    <citation type="journal article" date="1998" name="Science">
        <title>Genome sequence of the nematode C. elegans: a platform for investigating biology.</title>
        <authorList>
            <consortium name="The C. elegans sequencing consortium"/>
            <person name="Sulson J.E."/>
            <person name="Waterston R."/>
        </authorList>
    </citation>
    <scope>NUCLEOTIDE SEQUENCE [LARGE SCALE GENOMIC DNA]</scope>
    <source>
        <strain evidence="3 4">Bristol N2</strain>
    </source>
</reference>
<dbReference type="WormBase" id="B0496.6">
    <property type="protein sequence ID" value="CE06718"/>
    <property type="gene ID" value="WBGene00015215"/>
</dbReference>
<dbReference type="EMBL" id="BX284604">
    <property type="protein sequence ID" value="CCD62050.1"/>
    <property type="molecule type" value="Genomic_DNA"/>
</dbReference>
<dbReference type="OMA" id="HFTARYL"/>
<keyword evidence="2" id="KW-0472">Membrane</keyword>
<proteinExistence type="predicted"/>
<organism evidence="3 4">
    <name type="scientific">Caenorhabditis elegans</name>
    <dbReference type="NCBI Taxonomy" id="6239"/>
    <lineage>
        <taxon>Eukaryota</taxon>
        <taxon>Metazoa</taxon>
        <taxon>Ecdysozoa</taxon>
        <taxon>Nematoda</taxon>
        <taxon>Chromadorea</taxon>
        <taxon>Rhabditida</taxon>
        <taxon>Rhabditina</taxon>
        <taxon>Rhabditomorpha</taxon>
        <taxon>Rhabditoidea</taxon>
        <taxon>Rhabditidae</taxon>
        <taxon>Peloderinae</taxon>
        <taxon>Caenorhabditis</taxon>
    </lineage>
</organism>
<dbReference type="PaxDb" id="6239-B0496.6"/>
<evidence type="ECO:0000256" key="1">
    <source>
        <dbReference type="SAM" id="MobiDB-lite"/>
    </source>
</evidence>
<dbReference type="AlphaFoldDB" id="Q17518"/>
<dbReference type="CTD" id="182009"/>
<dbReference type="GeneID" id="182009"/>
<feature type="transmembrane region" description="Helical" evidence="2">
    <location>
        <begin position="113"/>
        <end position="135"/>
    </location>
</feature>
<keyword evidence="4" id="KW-1185">Reference proteome</keyword>
<dbReference type="OrthoDB" id="5871872at2759"/>
<dbReference type="Bgee" id="WBGene00015215">
    <property type="expression patterns" value="Expressed in pharyngeal muscle cell (C elegans) and 2 other cell types or tissues"/>
</dbReference>
<feature type="region of interest" description="Disordered" evidence="1">
    <location>
        <begin position="146"/>
        <end position="166"/>
    </location>
</feature>
<dbReference type="PhylomeDB" id="Q17518"/>
<evidence type="ECO:0000313" key="5">
    <source>
        <dbReference type="WormBase" id="B0496.6"/>
    </source>
</evidence>
<sequence>MSETIAWIECRIYDKNHFTARYLAHLADLSGMQPVTIAKILCGLLFTILTLTDQAHFFANSTLIGIPLLLIFVYPDEKPSDESFFIYFPIFGGITLFDRSLEGIPCYYVLKLLFLLFFFMPPYTVCQIIANGLFIEKDVENSNKSRRDSIAKSHSMRTAISEGPSPKCDVATDTTQITFTPSPLPIPSEPKSSDIKVTVIEEYYKEEELLSPNGSVIDRVITGPFRKETTRTERKNQK</sequence>
<evidence type="ECO:0000313" key="4">
    <source>
        <dbReference type="Proteomes" id="UP000001940"/>
    </source>
</evidence>
<dbReference type="HOGENOM" id="CLU_1148089_0_0_1"/>
<feature type="transmembrane region" description="Helical" evidence="2">
    <location>
        <begin position="57"/>
        <end position="75"/>
    </location>
</feature>
<dbReference type="STRING" id="6239.B0496.6.1"/>
<protein>
    <submittedName>
        <fullName evidence="3">Uncharacterized protein</fullName>
    </submittedName>
</protein>
<dbReference type="InParanoid" id="Q17518"/>
<evidence type="ECO:0000256" key="2">
    <source>
        <dbReference type="SAM" id="Phobius"/>
    </source>
</evidence>
<dbReference type="FunCoup" id="Q17518">
    <property type="interactions" value="1522"/>
</dbReference>
<keyword evidence="2" id="KW-1133">Transmembrane helix</keyword>
<dbReference type="UCSC" id="B0496.6">
    <property type="organism name" value="c. elegans"/>
</dbReference>
<keyword evidence="2" id="KW-0812">Transmembrane</keyword>
<gene>
    <name evidence="3 5" type="ORF">B0496.6</name>
    <name evidence="3" type="ORF">CELE_B0496.6</name>
</gene>
<accession>Q17518</accession>
<dbReference type="PIR" id="T29250">
    <property type="entry name" value="T29250"/>
</dbReference>